<dbReference type="CDD" id="cd06223">
    <property type="entry name" value="PRTases_typeI"/>
    <property type="match status" value="1"/>
</dbReference>
<keyword evidence="7" id="KW-0963">Cytoplasm</keyword>
<dbReference type="InterPro" id="IPR005904">
    <property type="entry name" value="Hxn_phspho_trans"/>
</dbReference>
<comment type="caution">
    <text evidence="9">The sequence shown here is derived from an EMBL/GenBank/DDBJ whole genome shotgun (WGS) entry which is preliminary data.</text>
</comment>
<dbReference type="HAMAP" id="MF_00235">
    <property type="entry name" value="Adenylate_kinase_Adk"/>
    <property type="match status" value="1"/>
</dbReference>
<evidence type="ECO:0000256" key="4">
    <source>
        <dbReference type="ARBA" id="ARBA00022741"/>
    </source>
</evidence>
<name>A0ABU2KLE7_9FLAO</name>
<dbReference type="Gene3D" id="3.40.50.2020">
    <property type="match status" value="1"/>
</dbReference>
<keyword evidence="3 7" id="KW-0545">Nucleotide biosynthesis</keyword>
<dbReference type="Proteomes" id="UP001182991">
    <property type="component" value="Unassembled WGS sequence"/>
</dbReference>
<dbReference type="GO" id="GO:0004017">
    <property type="term" value="F:AMP kinase activity"/>
    <property type="evidence" value="ECO:0007669"/>
    <property type="project" value="UniProtKB-EC"/>
</dbReference>
<keyword evidence="1 7" id="KW-0808">Transferase</keyword>
<keyword evidence="4 7" id="KW-0547">Nucleotide-binding</keyword>
<dbReference type="InterPro" id="IPR000836">
    <property type="entry name" value="PRTase_dom"/>
</dbReference>
<feature type="binding site" evidence="7">
    <location>
        <position position="270"/>
    </location>
    <ligand>
        <name>AMP</name>
        <dbReference type="ChEBI" id="CHEBI:456215"/>
    </ligand>
</feature>
<evidence type="ECO:0000256" key="1">
    <source>
        <dbReference type="ARBA" id="ARBA00022679"/>
    </source>
</evidence>
<evidence type="ECO:0000256" key="5">
    <source>
        <dbReference type="ARBA" id="ARBA00022777"/>
    </source>
</evidence>
<comment type="similarity">
    <text evidence="7">Belongs to the adenylate kinase family.</text>
</comment>
<keyword evidence="7" id="KW-0067">ATP-binding</keyword>
<feature type="binding site" evidence="7">
    <location>
        <position position="351"/>
    </location>
    <ligand>
        <name>ATP</name>
        <dbReference type="ChEBI" id="CHEBI:30616"/>
    </ligand>
</feature>
<proteinExistence type="inferred from homology"/>
<dbReference type="NCBIfam" id="NF011105">
    <property type="entry name" value="PRK14532.1"/>
    <property type="match status" value="1"/>
</dbReference>
<evidence type="ECO:0000259" key="8">
    <source>
        <dbReference type="Pfam" id="PF00156"/>
    </source>
</evidence>
<feature type="binding site" evidence="7">
    <location>
        <position position="323"/>
    </location>
    <ligand>
        <name>AMP</name>
        <dbReference type="ChEBI" id="CHEBI:456215"/>
    </ligand>
</feature>
<dbReference type="NCBIfam" id="NF011104">
    <property type="entry name" value="PRK14531.1"/>
    <property type="match status" value="1"/>
</dbReference>
<keyword evidence="2" id="KW-0479">Metal-binding</keyword>
<dbReference type="Gene3D" id="3.40.50.300">
    <property type="entry name" value="P-loop containing nucleotide triphosphate hydrolases"/>
    <property type="match status" value="1"/>
</dbReference>
<dbReference type="Pfam" id="PF00406">
    <property type="entry name" value="ADK"/>
    <property type="match status" value="1"/>
</dbReference>
<comment type="pathway">
    <text evidence="7">Purine metabolism; AMP biosynthesis via salvage pathway; AMP from ADP: step 1/1.</text>
</comment>
<dbReference type="CDD" id="cd01428">
    <property type="entry name" value="ADK"/>
    <property type="match status" value="1"/>
</dbReference>
<keyword evidence="6" id="KW-0460">Magnesium</keyword>
<feature type="binding site" evidence="7">
    <location>
        <begin position="263"/>
        <end position="266"/>
    </location>
    <ligand>
        <name>AMP</name>
        <dbReference type="ChEBI" id="CHEBI:456215"/>
    </ligand>
</feature>
<dbReference type="NCBIfam" id="TIGR01203">
    <property type="entry name" value="HGPRTase"/>
    <property type="match status" value="1"/>
</dbReference>
<evidence type="ECO:0000256" key="6">
    <source>
        <dbReference type="ARBA" id="ARBA00022842"/>
    </source>
</evidence>
<dbReference type="EMBL" id="JAVRBG010000014">
    <property type="protein sequence ID" value="MDT0295545.1"/>
    <property type="molecule type" value="Genomic_DNA"/>
</dbReference>
<dbReference type="EC" id="2.7.4.3" evidence="7"/>
<evidence type="ECO:0000256" key="2">
    <source>
        <dbReference type="ARBA" id="ARBA00022723"/>
    </source>
</evidence>
<comment type="subunit">
    <text evidence="7">Monomer.</text>
</comment>
<dbReference type="Pfam" id="PF00156">
    <property type="entry name" value="Pribosyltran"/>
    <property type="match status" value="1"/>
</dbReference>
<protein>
    <recommendedName>
        <fullName evidence="7">Adenylate kinase</fullName>
        <shortName evidence="7">AK</shortName>
        <ecNumber evidence="7">2.7.4.3</ecNumber>
    </recommendedName>
    <alternativeName>
        <fullName evidence="7">ATP-AMP transphosphorylase</fullName>
    </alternativeName>
    <alternativeName>
        <fullName evidence="7">ATP:AMP phosphotransferase</fullName>
    </alternativeName>
    <alternativeName>
        <fullName evidence="7">Adenylate monophosphate kinase</fullName>
    </alternativeName>
</protein>
<dbReference type="NCBIfam" id="NF011101">
    <property type="entry name" value="PRK14528.1"/>
    <property type="match status" value="1"/>
</dbReference>
<feature type="binding site" evidence="7">
    <location>
        <position position="305"/>
    </location>
    <ligand>
        <name>ATP</name>
        <dbReference type="ChEBI" id="CHEBI:30616"/>
    </ligand>
</feature>
<feature type="binding site" evidence="7">
    <location>
        <begin position="188"/>
        <end position="193"/>
    </location>
    <ligand>
        <name>ATP</name>
        <dbReference type="ChEBI" id="CHEBI:30616"/>
    </ligand>
</feature>
<dbReference type="NCBIfam" id="NF011100">
    <property type="entry name" value="PRK14527.1"/>
    <property type="match status" value="1"/>
</dbReference>
<dbReference type="PROSITE" id="PS00113">
    <property type="entry name" value="ADENYLATE_KINASE"/>
    <property type="match status" value="1"/>
</dbReference>
<dbReference type="InterPro" id="IPR000850">
    <property type="entry name" value="Adenylat/UMP-CMP_kin"/>
</dbReference>
<dbReference type="NCBIfam" id="NF001381">
    <property type="entry name" value="PRK00279.1-3"/>
    <property type="match status" value="1"/>
</dbReference>
<feature type="binding site" evidence="7">
    <location>
        <position position="311"/>
    </location>
    <ligand>
        <name>AMP</name>
        <dbReference type="ChEBI" id="CHEBI:456215"/>
    </ligand>
</feature>
<keyword evidence="5 7" id="KW-0418">Kinase</keyword>
<comment type="catalytic activity">
    <reaction evidence="7">
        <text>AMP + ATP = 2 ADP</text>
        <dbReference type="Rhea" id="RHEA:12973"/>
        <dbReference type="ChEBI" id="CHEBI:30616"/>
        <dbReference type="ChEBI" id="CHEBI:456215"/>
        <dbReference type="ChEBI" id="CHEBI:456216"/>
        <dbReference type="EC" id="2.7.4.3"/>
    </reaction>
</comment>
<feature type="binding site" evidence="7">
    <location>
        <position position="214"/>
    </location>
    <ligand>
        <name>AMP</name>
        <dbReference type="ChEBI" id="CHEBI:456215"/>
    </ligand>
</feature>
<feature type="binding site" evidence="7">
    <location>
        <begin position="235"/>
        <end position="237"/>
    </location>
    <ligand>
        <name>AMP</name>
        <dbReference type="ChEBI" id="CHEBI:456215"/>
    </ligand>
</feature>
<comment type="function">
    <text evidence="7">Catalyzes the reversible transfer of the terminal phosphate group between ATP and AMP. Plays an important role in cellular energy homeostasis and in adenine nucleotide metabolism.</text>
</comment>
<evidence type="ECO:0000313" key="9">
    <source>
        <dbReference type="EMBL" id="MDT0295545.1"/>
    </source>
</evidence>
<evidence type="ECO:0000256" key="3">
    <source>
        <dbReference type="ARBA" id="ARBA00022727"/>
    </source>
</evidence>
<comment type="subcellular location">
    <subcellularLocation>
        <location evidence="7">Cytoplasm</location>
    </subcellularLocation>
</comment>
<keyword evidence="10" id="KW-1185">Reference proteome</keyword>
<reference evidence="10" key="1">
    <citation type="submission" date="2023-07" db="EMBL/GenBank/DDBJ databases">
        <title>Isolating and identifying novel microbial strains from the Mariana Trench.</title>
        <authorList>
            <person name="Fu H."/>
        </authorList>
    </citation>
    <scope>NUCLEOTIDE SEQUENCE [LARGE SCALE GENOMIC DNA]</scope>
    <source>
        <strain evidence="10">T-y2</strain>
    </source>
</reference>
<comment type="domain">
    <text evidence="7">Consists of three domains, a large central CORE domain and two small peripheral domains, NMPbind and LID, which undergo movements during catalysis. The LID domain closes over the site of phosphoryl transfer upon ATP binding. Assembling and dissambling the active center during each catalytic cycle provides an effective means to prevent ATP hydrolysis.</text>
</comment>
<gene>
    <name evidence="7" type="primary">adk</name>
    <name evidence="9" type="ORF">RLT85_12970</name>
</gene>
<dbReference type="InterPro" id="IPR033690">
    <property type="entry name" value="Adenylat_kinase_CS"/>
</dbReference>
<sequence length="367" mass="41385">MIKIHDLFFKPFISQQQIAEAVKKIAQQIEKDYQDKTPVFLGVLNGAFAFVAALSKEYSGDCEIEFTKLSSYIGTQSTKEVQSLIGVENLKGRDVIVLEDIVDTGHTLTKIIEILKEEQVASFKIATLFYKPEAYHQAHTLDYVGMEIPNKFIVGFGLDYDGLGRNLPEVYQLKDKEMIKIVLFGPPGAGKGTQATILKEKYDLMHLSTGDIFRYHMKNDTPLGMEAKSYIESGRLVPDKVTVGMLKDEVNKQKEANGFIFDGFPRTEVQADALKDFLAEKGEEVNAMIALEVSDEILVKRLLERGKTSGRKDDANEKVIRKRIKIYHDETSILKSYYQKKGKYYGVNGEGSIEEITARLSEVIDQL</sequence>
<feature type="region of interest" description="NMP" evidence="7">
    <location>
        <begin position="208"/>
        <end position="237"/>
    </location>
</feature>
<dbReference type="PRINTS" id="PR00094">
    <property type="entry name" value="ADENYLTKNASE"/>
</dbReference>
<comment type="caution">
    <text evidence="7">Lacks conserved residue(s) required for the propagation of feature annotation.</text>
</comment>
<dbReference type="SUPFAM" id="SSF52540">
    <property type="entry name" value="P-loop containing nucleoside triphosphate hydrolases"/>
    <property type="match status" value="1"/>
</dbReference>
<accession>A0ABU2KLE7</accession>
<evidence type="ECO:0000313" key="10">
    <source>
        <dbReference type="Proteomes" id="UP001182991"/>
    </source>
</evidence>
<dbReference type="SUPFAM" id="SSF53271">
    <property type="entry name" value="PRTase-like"/>
    <property type="match status" value="1"/>
</dbReference>
<feature type="domain" description="Phosphoribosyltransferase" evidence="8">
    <location>
        <begin position="15"/>
        <end position="160"/>
    </location>
</feature>
<dbReference type="PANTHER" id="PTHR23359">
    <property type="entry name" value="NUCLEOTIDE KINASE"/>
    <property type="match status" value="1"/>
</dbReference>
<evidence type="ECO:0000256" key="7">
    <source>
        <dbReference type="HAMAP-Rule" id="MF_00235"/>
    </source>
</evidence>
<dbReference type="InterPro" id="IPR027417">
    <property type="entry name" value="P-loop_NTPase"/>
</dbReference>
<organism evidence="9 10">
    <name type="scientific">Mesonia ostreae</name>
    <dbReference type="NCBI Taxonomy" id="861110"/>
    <lineage>
        <taxon>Bacteria</taxon>
        <taxon>Pseudomonadati</taxon>
        <taxon>Bacteroidota</taxon>
        <taxon>Flavobacteriia</taxon>
        <taxon>Flavobacteriales</taxon>
        <taxon>Flavobacteriaceae</taxon>
        <taxon>Mesonia</taxon>
    </lineage>
</organism>
<dbReference type="RefSeq" id="WP_311402470.1">
    <property type="nucleotide sequence ID" value="NZ_JAVRBG010000014.1"/>
</dbReference>
<dbReference type="InterPro" id="IPR029057">
    <property type="entry name" value="PRTase-like"/>
</dbReference>
<feature type="binding site" evidence="7">
    <location>
        <position position="209"/>
    </location>
    <ligand>
        <name>AMP</name>
        <dbReference type="ChEBI" id="CHEBI:456215"/>
    </ligand>
</feature>